<dbReference type="AlphaFoldDB" id="A0A899G2V3"/>
<reference evidence="2" key="1">
    <citation type="submission" date="2020-06" db="EMBL/GenBank/DDBJ databases">
        <title>Genomes of multiple members of Pneumocystis genus reveal paths to human pathogen Pneumocystis jirovecii.</title>
        <authorList>
            <person name="Cisse O.H."/>
            <person name="Ma L."/>
            <person name="Dekker J."/>
            <person name="Khil P."/>
            <person name="Jo J."/>
            <person name="Brenchley J."/>
            <person name="Blair R."/>
            <person name="Pahar B."/>
            <person name="Chabe M."/>
            <person name="Van Rompay K.A."/>
            <person name="Keesler R."/>
            <person name="Sukura A."/>
            <person name="Hirsch V."/>
            <person name="Kutty G."/>
            <person name="Liu Y."/>
            <person name="Peng L."/>
            <person name="Chen J."/>
            <person name="Song J."/>
            <person name="Weissenbacher-Lang C."/>
            <person name="Xu J."/>
            <person name="Upham N.S."/>
            <person name="Stajich J.E."/>
            <person name="Cuomo C.A."/>
            <person name="Cushion M.T."/>
            <person name="Kovacs J.A."/>
        </authorList>
    </citation>
    <scope>NUCLEOTIDE SEQUENCE</scope>
    <source>
        <strain evidence="2">2A</strain>
    </source>
</reference>
<protein>
    <recommendedName>
        <fullName evidence="1">Cytidyltransferase-like domain-containing protein</fullName>
    </recommendedName>
</protein>
<dbReference type="Proteomes" id="UP000663699">
    <property type="component" value="Chromosome 12"/>
</dbReference>
<evidence type="ECO:0000313" key="2">
    <source>
        <dbReference type="EMBL" id="QSL66482.1"/>
    </source>
</evidence>
<dbReference type="Pfam" id="PF01467">
    <property type="entry name" value="CTP_transf_like"/>
    <property type="match status" value="1"/>
</dbReference>
<name>A0A899G2V3_9ASCO</name>
<feature type="domain" description="Cytidyltransferase-like" evidence="1">
    <location>
        <begin position="98"/>
        <end position="137"/>
    </location>
</feature>
<dbReference type="InterPro" id="IPR014729">
    <property type="entry name" value="Rossmann-like_a/b/a_fold"/>
</dbReference>
<organism evidence="2 3">
    <name type="scientific">Pneumocystis wakefieldiae</name>
    <dbReference type="NCBI Taxonomy" id="38082"/>
    <lineage>
        <taxon>Eukaryota</taxon>
        <taxon>Fungi</taxon>
        <taxon>Dikarya</taxon>
        <taxon>Ascomycota</taxon>
        <taxon>Taphrinomycotina</taxon>
        <taxon>Pneumocystomycetes</taxon>
        <taxon>Pneumocystaceae</taxon>
        <taxon>Pneumocystis</taxon>
    </lineage>
</organism>
<accession>A0A899G2V3</accession>
<evidence type="ECO:0000259" key="1">
    <source>
        <dbReference type="Pfam" id="PF01467"/>
    </source>
</evidence>
<dbReference type="Gene3D" id="3.40.50.620">
    <property type="entry name" value="HUPs"/>
    <property type="match status" value="1"/>
</dbReference>
<proteinExistence type="predicted"/>
<dbReference type="InterPro" id="IPR004821">
    <property type="entry name" value="Cyt_trans-like"/>
</dbReference>
<dbReference type="GO" id="GO:0003824">
    <property type="term" value="F:catalytic activity"/>
    <property type="evidence" value="ECO:0007669"/>
    <property type="project" value="InterPro"/>
</dbReference>
<dbReference type="OrthoDB" id="330671at2759"/>
<dbReference type="EMBL" id="CP054543">
    <property type="protein sequence ID" value="QSL66482.1"/>
    <property type="molecule type" value="Genomic_DNA"/>
</dbReference>
<keyword evidence="3" id="KW-1185">Reference proteome</keyword>
<gene>
    <name evidence="2" type="ORF">MERGE_000862</name>
</gene>
<evidence type="ECO:0000313" key="3">
    <source>
        <dbReference type="Proteomes" id="UP000663699"/>
    </source>
</evidence>
<sequence length="201" mass="22871">MSENSKKRHNKADLEVNIVFNEWCGYELFSEQKNWDKIYTLKDDKPLIDRISSLNSLQSRLFILSDQPASQEFLLKKGAKRCVREPNNESFGYKYVAVGGTFDHLHAGHKILLAMSAWISEENVVCGVTDKVLLKNKKYAELIEPNFIFMGAIVVSQETIAGELDIFCICIISDQIDSEMMSVKISSTSIRKRIAKQSKVE</sequence>
<dbReference type="SUPFAM" id="SSF52374">
    <property type="entry name" value="Nucleotidylyl transferase"/>
    <property type="match status" value="1"/>
</dbReference>